<dbReference type="Gene3D" id="3.30.1120.10">
    <property type="match status" value="1"/>
</dbReference>
<comment type="caution">
    <text evidence="8">The sequence shown here is derived from an EMBL/GenBank/DDBJ whole genome shotgun (WGS) entry which is preliminary data.</text>
</comment>
<dbReference type="SUPFAM" id="SSF53649">
    <property type="entry name" value="Alkaline phosphatase-like"/>
    <property type="match status" value="1"/>
</dbReference>
<dbReference type="InterPro" id="IPR017850">
    <property type="entry name" value="Alkaline_phosphatase_core_sf"/>
</dbReference>
<dbReference type="GO" id="GO:0046872">
    <property type="term" value="F:metal ion binding"/>
    <property type="evidence" value="ECO:0007669"/>
    <property type="project" value="UniProtKB-KW"/>
</dbReference>
<keyword evidence="6" id="KW-0106">Calcium</keyword>
<name>A0A504J0R9_9FLAO</name>
<dbReference type="EMBL" id="VFWZ01000005">
    <property type="protein sequence ID" value="TPN84407.1"/>
    <property type="molecule type" value="Genomic_DNA"/>
</dbReference>
<sequence length="510" mass="58431">MCLKNRIIWYFALITALTVHGKHNVTNPRPNIIIFLVDDMGIMDTSVPFFVNTKGEVEKHPLNDWYHTPNMERLAKLGTRFSTFYAQSVCSPSRISILTGQNAARHRTTQWIHPIVNNRGKFGPEDWRWEGIENTHKNLLSQRLKSEGYQTIFVGKGHLGAIGTHAEEPLRLGFDYNIGGNAWGSPGSYLGQDNYAHPKKKNQVPHLESYHGKPVFLTEALTLEANKKISQAVQADIPFFLEMSHYAVHRPFIFDKRFKSKYTSNIYSKEAQKFASMVEGMDTSLGDILNHLETLGIADNTLIFFMGDNGSDAPIGNPHDIASVAPLRGKKGTHYEGGTRIPFMVAWAKPNKNNRWQKRIPIVQGAINQKLGTIMDIYPTVLDMLGLEKPHDYSIDGHSLYLILTGKKDEARPNDFLMHFPHEHRSSYFTSYRKGNWKLIYHYFPEMNPAQERYELYNLSNDHDETKNLYQKEPKILAYMMTTMLEKLEAENALFPIDKNEATLKPFLKK</sequence>
<reference evidence="8 9" key="1">
    <citation type="submission" date="2019-06" db="EMBL/GenBank/DDBJ databases">
        <authorList>
            <person name="Meng X."/>
        </authorList>
    </citation>
    <scope>NUCLEOTIDE SEQUENCE [LARGE SCALE GENOMIC DNA]</scope>
    <source>
        <strain evidence="8 9">M625</strain>
    </source>
</reference>
<dbReference type="InterPro" id="IPR000917">
    <property type="entry name" value="Sulfatase_N"/>
</dbReference>
<evidence type="ECO:0000256" key="1">
    <source>
        <dbReference type="ARBA" id="ARBA00001913"/>
    </source>
</evidence>
<proteinExistence type="inferred from homology"/>
<dbReference type="RefSeq" id="WP_140594743.1">
    <property type="nucleotide sequence ID" value="NZ_VFWZ01000005.1"/>
</dbReference>
<keyword evidence="4" id="KW-0732">Signal</keyword>
<comment type="cofactor">
    <cofactor evidence="1">
        <name>Ca(2+)</name>
        <dbReference type="ChEBI" id="CHEBI:29108"/>
    </cofactor>
</comment>
<keyword evidence="3" id="KW-0479">Metal-binding</keyword>
<evidence type="ECO:0000256" key="5">
    <source>
        <dbReference type="ARBA" id="ARBA00022801"/>
    </source>
</evidence>
<organism evidence="8 9">
    <name type="scientific">Aquimarina algicola</name>
    <dbReference type="NCBI Taxonomy" id="2589995"/>
    <lineage>
        <taxon>Bacteria</taxon>
        <taxon>Pseudomonadati</taxon>
        <taxon>Bacteroidota</taxon>
        <taxon>Flavobacteriia</taxon>
        <taxon>Flavobacteriales</taxon>
        <taxon>Flavobacteriaceae</taxon>
        <taxon>Aquimarina</taxon>
    </lineage>
</organism>
<comment type="similarity">
    <text evidence="2">Belongs to the sulfatase family.</text>
</comment>
<evidence type="ECO:0000256" key="3">
    <source>
        <dbReference type="ARBA" id="ARBA00022723"/>
    </source>
</evidence>
<dbReference type="InterPro" id="IPR024607">
    <property type="entry name" value="Sulfatase_CS"/>
</dbReference>
<dbReference type="GO" id="GO:0004065">
    <property type="term" value="F:arylsulfatase activity"/>
    <property type="evidence" value="ECO:0007669"/>
    <property type="project" value="TreeGrafter"/>
</dbReference>
<evidence type="ECO:0000256" key="4">
    <source>
        <dbReference type="ARBA" id="ARBA00022729"/>
    </source>
</evidence>
<accession>A0A504J0R9</accession>
<dbReference type="OrthoDB" id="9765065at2"/>
<dbReference type="PANTHER" id="PTHR42693:SF42">
    <property type="entry name" value="ARYLSULFATASE G"/>
    <property type="match status" value="1"/>
</dbReference>
<protein>
    <submittedName>
        <fullName evidence="8">DUF4976 domain-containing protein</fullName>
    </submittedName>
</protein>
<dbReference type="AlphaFoldDB" id="A0A504J0R9"/>
<evidence type="ECO:0000259" key="7">
    <source>
        <dbReference type="Pfam" id="PF00884"/>
    </source>
</evidence>
<evidence type="ECO:0000256" key="6">
    <source>
        <dbReference type="ARBA" id="ARBA00022837"/>
    </source>
</evidence>
<gene>
    <name evidence="8" type="ORF">FHK87_15845</name>
</gene>
<feature type="domain" description="Sulfatase N-terminal" evidence="7">
    <location>
        <begin position="30"/>
        <end position="386"/>
    </location>
</feature>
<keyword evidence="5" id="KW-0378">Hydrolase</keyword>
<evidence type="ECO:0000313" key="9">
    <source>
        <dbReference type="Proteomes" id="UP000315540"/>
    </source>
</evidence>
<dbReference type="Proteomes" id="UP000315540">
    <property type="component" value="Unassembled WGS sequence"/>
</dbReference>
<evidence type="ECO:0000313" key="8">
    <source>
        <dbReference type="EMBL" id="TPN84407.1"/>
    </source>
</evidence>
<dbReference type="Pfam" id="PF00884">
    <property type="entry name" value="Sulfatase"/>
    <property type="match status" value="1"/>
</dbReference>
<dbReference type="PROSITE" id="PS00523">
    <property type="entry name" value="SULFATASE_1"/>
    <property type="match status" value="1"/>
</dbReference>
<evidence type="ECO:0000256" key="2">
    <source>
        <dbReference type="ARBA" id="ARBA00008779"/>
    </source>
</evidence>
<dbReference type="Gene3D" id="3.40.720.10">
    <property type="entry name" value="Alkaline Phosphatase, subunit A"/>
    <property type="match status" value="1"/>
</dbReference>
<dbReference type="InterPro" id="IPR050738">
    <property type="entry name" value="Sulfatase"/>
</dbReference>
<keyword evidence="9" id="KW-1185">Reference proteome</keyword>
<dbReference type="PANTHER" id="PTHR42693">
    <property type="entry name" value="ARYLSULFATASE FAMILY MEMBER"/>
    <property type="match status" value="1"/>
</dbReference>